<sequence length="106" mass="12202">MQNFLLSFFTTKKQQNGFLRKKRFSLGRLQFIAPGMGENYYMRVLLTMQKGCDSFKSIKTVKGVVYPTFHDACEAMGLLEDDREYVDGISISSEFGSGTQLRKLFY</sequence>
<dbReference type="EMBL" id="BT137794">
    <property type="protein sequence ID" value="AFK37589.1"/>
    <property type="molecule type" value="mRNA"/>
</dbReference>
<evidence type="ECO:0000313" key="1">
    <source>
        <dbReference type="EMBL" id="AFK37589.1"/>
    </source>
</evidence>
<dbReference type="AlphaFoldDB" id="I3SBE7"/>
<name>I3SBE7_LOTJA</name>
<reference evidence="1" key="1">
    <citation type="submission" date="2012-05" db="EMBL/GenBank/DDBJ databases">
        <authorList>
            <person name="Krishnakumar V."/>
            <person name="Cheung F."/>
            <person name="Xiao Y."/>
            <person name="Chan A."/>
            <person name="Moskal W.A."/>
            <person name="Town C.D."/>
        </authorList>
    </citation>
    <scope>NUCLEOTIDE SEQUENCE</scope>
</reference>
<proteinExistence type="evidence at transcript level"/>
<accession>I3SBE7</accession>
<protein>
    <submittedName>
        <fullName evidence="1">Uncharacterized protein</fullName>
    </submittedName>
</protein>
<organism evidence="1">
    <name type="scientific">Lotus japonicus</name>
    <name type="common">Lotus corniculatus var. japonicus</name>
    <dbReference type="NCBI Taxonomy" id="34305"/>
    <lineage>
        <taxon>Eukaryota</taxon>
        <taxon>Viridiplantae</taxon>
        <taxon>Streptophyta</taxon>
        <taxon>Embryophyta</taxon>
        <taxon>Tracheophyta</taxon>
        <taxon>Spermatophyta</taxon>
        <taxon>Magnoliopsida</taxon>
        <taxon>eudicotyledons</taxon>
        <taxon>Gunneridae</taxon>
        <taxon>Pentapetalae</taxon>
        <taxon>rosids</taxon>
        <taxon>fabids</taxon>
        <taxon>Fabales</taxon>
        <taxon>Fabaceae</taxon>
        <taxon>Papilionoideae</taxon>
        <taxon>50 kb inversion clade</taxon>
        <taxon>NPAAA clade</taxon>
        <taxon>Hologalegina</taxon>
        <taxon>robinioid clade</taxon>
        <taxon>Loteae</taxon>
        <taxon>Lotus</taxon>
    </lineage>
</organism>